<name>A0A094WQ71_ALKAL</name>
<dbReference type="InterPro" id="IPR050563">
    <property type="entry name" value="4-hydroxybenzoyl-CoA_TE"/>
</dbReference>
<reference evidence="4 6" key="2">
    <citation type="submission" date="2014-01" db="EMBL/GenBank/DDBJ databases">
        <title>Draft genome sequencing of Bacillus alcalophilus CGMCC 1.3604.</title>
        <authorList>
            <person name="Yang J."/>
            <person name="Diao L."/>
            <person name="Yang S."/>
        </authorList>
    </citation>
    <scope>NUCLEOTIDE SEQUENCE [LARGE SCALE GENOMIC DNA]</scope>
    <source>
        <strain evidence="4 6">CGMCC 1.3604</strain>
    </source>
</reference>
<dbReference type="CDD" id="cd00586">
    <property type="entry name" value="4HBT"/>
    <property type="match status" value="1"/>
</dbReference>
<sequence>MFKTDIIVRFNDCDSLGHVNNATYFTYFEEGRKGLFQIFNPSLEIRSWNLILASTKCDYLHEVVYGQRLTVYTWVSRLGNSSFDVEHAIQDEDKNWVARGKAILACYNFDTKKSTPLTNETREKLLNYQTGPSDAPELA</sequence>
<dbReference type="eggNOG" id="COG0824">
    <property type="taxonomic scope" value="Bacteria"/>
</dbReference>
<dbReference type="Proteomes" id="UP000297014">
    <property type="component" value="Unassembled WGS sequence"/>
</dbReference>
<evidence type="ECO:0000256" key="1">
    <source>
        <dbReference type="ARBA" id="ARBA00005953"/>
    </source>
</evidence>
<dbReference type="SUPFAM" id="SSF54637">
    <property type="entry name" value="Thioesterase/thiol ester dehydrase-isomerase"/>
    <property type="match status" value="1"/>
</dbReference>
<evidence type="ECO:0000313" key="3">
    <source>
        <dbReference type="EMBL" id="KGA98966.1"/>
    </source>
</evidence>
<accession>A0A094WQ71</accession>
<dbReference type="PANTHER" id="PTHR31793:SF27">
    <property type="entry name" value="NOVEL THIOESTERASE SUPERFAMILY DOMAIN AND SAPOSIN A-TYPE DOMAIN CONTAINING PROTEIN (0610012H03RIK)"/>
    <property type="match status" value="1"/>
</dbReference>
<dbReference type="Proteomes" id="UP000002754">
    <property type="component" value="Unassembled WGS sequence"/>
</dbReference>
<evidence type="ECO:0000256" key="2">
    <source>
        <dbReference type="ARBA" id="ARBA00022801"/>
    </source>
</evidence>
<dbReference type="OrthoDB" id="9799036at2"/>
<dbReference type="Gene3D" id="3.10.129.10">
    <property type="entry name" value="Hotdog Thioesterase"/>
    <property type="match status" value="1"/>
</dbReference>
<comment type="similarity">
    <text evidence="1">Belongs to the 4-hydroxybenzoyl-CoA thioesterase family.</text>
</comment>
<evidence type="ECO:0000313" key="5">
    <source>
        <dbReference type="Proteomes" id="UP000002754"/>
    </source>
</evidence>
<dbReference type="STRING" id="1218173.BALCAV_0201585"/>
<dbReference type="AlphaFoldDB" id="A0A094WQ71"/>
<protein>
    <submittedName>
        <fullName evidence="3">Thioesterase</fullName>
    </submittedName>
</protein>
<evidence type="ECO:0000313" key="4">
    <source>
        <dbReference type="EMBL" id="THG89222.1"/>
    </source>
</evidence>
<dbReference type="Pfam" id="PF13279">
    <property type="entry name" value="4HBT_2"/>
    <property type="match status" value="1"/>
</dbReference>
<dbReference type="PANTHER" id="PTHR31793">
    <property type="entry name" value="4-HYDROXYBENZOYL-COA THIOESTERASE FAMILY MEMBER"/>
    <property type="match status" value="1"/>
</dbReference>
<comment type="caution">
    <text evidence="3">The sequence shown here is derived from an EMBL/GenBank/DDBJ whole genome shotgun (WGS) entry which is preliminary data.</text>
</comment>
<dbReference type="EMBL" id="JALP01000255">
    <property type="protein sequence ID" value="THG89222.1"/>
    <property type="molecule type" value="Genomic_DNA"/>
</dbReference>
<dbReference type="InterPro" id="IPR029069">
    <property type="entry name" value="HotDog_dom_sf"/>
</dbReference>
<proteinExistence type="inferred from homology"/>
<keyword evidence="5" id="KW-1185">Reference proteome</keyword>
<dbReference type="RefSeq" id="WP_003321845.1">
    <property type="nucleotide sequence ID" value="NZ_ALPT02000003.1"/>
</dbReference>
<evidence type="ECO:0000313" key="6">
    <source>
        <dbReference type="Proteomes" id="UP000297014"/>
    </source>
</evidence>
<organism evidence="3 5">
    <name type="scientific">Alkalihalobacillus alcalophilus ATCC 27647 = CGMCC 1.3604</name>
    <dbReference type="NCBI Taxonomy" id="1218173"/>
    <lineage>
        <taxon>Bacteria</taxon>
        <taxon>Bacillati</taxon>
        <taxon>Bacillota</taxon>
        <taxon>Bacilli</taxon>
        <taxon>Bacillales</taxon>
        <taxon>Bacillaceae</taxon>
        <taxon>Alkalihalobacillus</taxon>
    </lineage>
</organism>
<dbReference type="EMBL" id="ALPT02000003">
    <property type="protein sequence ID" value="KGA98966.1"/>
    <property type="molecule type" value="Genomic_DNA"/>
</dbReference>
<reference evidence="3 5" key="1">
    <citation type="journal article" date="2014" name="Genome Announc.">
        <title>Draft Genome Sequence of Bacillus alcalophilus AV1934, a Classic Alkaliphile Isolated from Human Feces in 1934.</title>
        <authorList>
            <person name="Attie O."/>
            <person name="Jayaprakash A."/>
            <person name="Shah H."/>
            <person name="Paulsen I.T."/>
            <person name="Morino M."/>
            <person name="Takahashi Y."/>
            <person name="Narumi I."/>
            <person name="Sachidanandam R."/>
            <person name="Satoh K."/>
            <person name="Ito M."/>
            <person name="Krulwich T.A."/>
        </authorList>
    </citation>
    <scope>NUCLEOTIDE SEQUENCE [LARGE SCALE GENOMIC DNA]</scope>
    <source>
        <strain evidence="3 5">AV1934</strain>
    </source>
</reference>
<gene>
    <name evidence="4" type="ORF">AJ85_19115</name>
    <name evidence="3" type="ORF">BALCAV_0201585</name>
</gene>
<dbReference type="GO" id="GO:0047617">
    <property type="term" value="F:fatty acyl-CoA hydrolase activity"/>
    <property type="evidence" value="ECO:0007669"/>
    <property type="project" value="TreeGrafter"/>
</dbReference>
<keyword evidence="2" id="KW-0378">Hydrolase</keyword>